<dbReference type="Gramene" id="FCD_00030441-RA">
    <property type="protein sequence ID" value="FCD_00030441-RA:cds"/>
    <property type="gene ID" value="FCD_00030441"/>
</dbReference>
<gene>
    <name evidence="1" type="ORF">TIFTF001_027222</name>
</gene>
<name>A0AA88IZA2_FICCA</name>
<organism evidence="1 2">
    <name type="scientific">Ficus carica</name>
    <name type="common">Common fig</name>
    <dbReference type="NCBI Taxonomy" id="3494"/>
    <lineage>
        <taxon>Eukaryota</taxon>
        <taxon>Viridiplantae</taxon>
        <taxon>Streptophyta</taxon>
        <taxon>Embryophyta</taxon>
        <taxon>Tracheophyta</taxon>
        <taxon>Spermatophyta</taxon>
        <taxon>Magnoliopsida</taxon>
        <taxon>eudicotyledons</taxon>
        <taxon>Gunneridae</taxon>
        <taxon>Pentapetalae</taxon>
        <taxon>rosids</taxon>
        <taxon>fabids</taxon>
        <taxon>Rosales</taxon>
        <taxon>Moraceae</taxon>
        <taxon>Ficeae</taxon>
        <taxon>Ficus</taxon>
    </lineage>
</organism>
<evidence type="ECO:0000313" key="1">
    <source>
        <dbReference type="EMBL" id="GMN58115.1"/>
    </source>
</evidence>
<reference evidence="1" key="1">
    <citation type="submission" date="2023-07" db="EMBL/GenBank/DDBJ databases">
        <title>draft genome sequence of fig (Ficus carica).</title>
        <authorList>
            <person name="Takahashi T."/>
            <person name="Nishimura K."/>
        </authorList>
    </citation>
    <scope>NUCLEOTIDE SEQUENCE</scope>
</reference>
<dbReference type="AlphaFoldDB" id="A0AA88IZA2"/>
<dbReference type="Proteomes" id="UP001187192">
    <property type="component" value="Unassembled WGS sequence"/>
</dbReference>
<evidence type="ECO:0000313" key="2">
    <source>
        <dbReference type="Proteomes" id="UP001187192"/>
    </source>
</evidence>
<dbReference type="EMBL" id="BTGU01000075">
    <property type="protein sequence ID" value="GMN58115.1"/>
    <property type="molecule type" value="Genomic_DNA"/>
</dbReference>
<protein>
    <submittedName>
        <fullName evidence="1">Uncharacterized protein</fullName>
    </submittedName>
</protein>
<keyword evidence="2" id="KW-1185">Reference proteome</keyword>
<accession>A0AA88IZA2</accession>
<sequence length="115" mass="12902">MKASLTEMQTMVLMPLDLSSADFFTNPGTAKRTAFFPLVRSEMVTVWMSPAESRYERVDSVSLSSMAMVAKIVADFVVENLSGLGEWQCLRRREDAKESLEESTAVFGGRRVVER</sequence>
<proteinExistence type="predicted"/>
<comment type="caution">
    <text evidence="1">The sequence shown here is derived from an EMBL/GenBank/DDBJ whole genome shotgun (WGS) entry which is preliminary data.</text>
</comment>